<dbReference type="EMBL" id="JAUFPN010000193">
    <property type="protein sequence ID" value="MDN3567437.1"/>
    <property type="molecule type" value="Genomic_DNA"/>
</dbReference>
<sequence>MSLPRMPRRGLLPVLLLAAAVPGRLPAQAPPARGSDLWFDPTQLPSFTGTVERYLSNPRGEVDALMFREGPQVCFPPDVAAAVRQVAAPGRSIIVWGIRARNAPVITMLAFAPGAEVTPVVVDRFYWRLSGRQASEGAEPLSLEGVVRQPYYTPQGEVAGAILEDGSVVLLPAGTAEPFRDLLRPGQKLAAAGPGRAGDAGRALLATQIGAEPGAMRPVPPGEPPR</sequence>
<reference evidence="3" key="1">
    <citation type="journal article" date="2019" name="Int. J. Syst. Evol. Microbiol.">
        <title>The Global Catalogue of Microorganisms (GCM) 10K type strain sequencing project: providing services to taxonomists for standard genome sequencing and annotation.</title>
        <authorList>
            <consortium name="The Broad Institute Genomics Platform"/>
            <consortium name="The Broad Institute Genome Sequencing Center for Infectious Disease"/>
            <person name="Wu L."/>
            <person name="Ma J."/>
        </authorList>
    </citation>
    <scope>NUCLEOTIDE SEQUENCE [LARGE SCALE GENOMIC DNA]</scope>
    <source>
        <strain evidence="3">CECT 7131</strain>
    </source>
</reference>
<evidence type="ECO:0000313" key="3">
    <source>
        <dbReference type="Proteomes" id="UP001529369"/>
    </source>
</evidence>
<feature type="chain" id="PRO_5045762073" evidence="1">
    <location>
        <begin position="30"/>
        <end position="226"/>
    </location>
</feature>
<dbReference type="RefSeq" id="WP_290319470.1">
    <property type="nucleotide sequence ID" value="NZ_JAUFPN010000193.1"/>
</dbReference>
<proteinExistence type="predicted"/>
<evidence type="ECO:0000256" key="1">
    <source>
        <dbReference type="SAM" id="SignalP"/>
    </source>
</evidence>
<name>A0ABT8AC87_9PROT</name>
<accession>A0ABT8AC87</accession>
<keyword evidence="1" id="KW-0732">Signal</keyword>
<organism evidence="2 3">
    <name type="scientific">Paeniroseomonas aquatica</name>
    <dbReference type="NCBI Taxonomy" id="373043"/>
    <lineage>
        <taxon>Bacteria</taxon>
        <taxon>Pseudomonadati</taxon>
        <taxon>Pseudomonadota</taxon>
        <taxon>Alphaproteobacteria</taxon>
        <taxon>Acetobacterales</taxon>
        <taxon>Acetobacteraceae</taxon>
        <taxon>Paeniroseomonas</taxon>
    </lineage>
</organism>
<evidence type="ECO:0000313" key="2">
    <source>
        <dbReference type="EMBL" id="MDN3567437.1"/>
    </source>
</evidence>
<dbReference type="Proteomes" id="UP001529369">
    <property type="component" value="Unassembled WGS sequence"/>
</dbReference>
<gene>
    <name evidence="2" type="ORF">QWZ14_23905</name>
</gene>
<keyword evidence="3" id="KW-1185">Reference proteome</keyword>
<protein>
    <submittedName>
        <fullName evidence="2">Uncharacterized protein</fullName>
    </submittedName>
</protein>
<comment type="caution">
    <text evidence="2">The sequence shown here is derived from an EMBL/GenBank/DDBJ whole genome shotgun (WGS) entry which is preliminary data.</text>
</comment>
<feature type="signal peptide" evidence="1">
    <location>
        <begin position="1"/>
        <end position="29"/>
    </location>
</feature>